<sequence length="289" mass="32662">MSNNNGNSNITPTTVTNSPLQSKDLAKGGKDAFTKPRTVEGEKNTGERGGVADDLTQTKNQKTLGKKPEHKVKTESGRCQARNARMKAARHILAIEGDVGSRLAYKKKLSPKAIEVQSHAHIMKQKIYDQISDSAHLLRYMRKGTTLQDPDLKDEFAKCHRCKHNIDASEIPTLIYSRAMCGQFDKLEVGEDETSNMAGQATPFRNRTHTYTLFYHWRCLSEAHKRRLGMQEVTLIKDPSVFEATWDQVQIELQELQSLPKPRRGPRIKPQREKTTAPGTMPNSPKRKE</sequence>
<evidence type="ECO:0000256" key="1">
    <source>
        <dbReference type="SAM" id="MobiDB-lite"/>
    </source>
</evidence>
<accession>A0AA39JF68</accession>
<dbReference type="RefSeq" id="XP_060323538.1">
    <property type="nucleotide sequence ID" value="XM_060470337.1"/>
</dbReference>
<evidence type="ECO:0000313" key="3">
    <source>
        <dbReference type="Proteomes" id="UP001175211"/>
    </source>
</evidence>
<protein>
    <submittedName>
        <fullName evidence="2">Uncharacterized protein</fullName>
    </submittedName>
</protein>
<gene>
    <name evidence="2" type="ORF">EV420DRAFT_1486042</name>
</gene>
<keyword evidence="3" id="KW-1185">Reference proteome</keyword>
<reference evidence="2" key="1">
    <citation type="submission" date="2023-06" db="EMBL/GenBank/DDBJ databases">
        <authorList>
            <consortium name="Lawrence Berkeley National Laboratory"/>
            <person name="Ahrendt S."/>
            <person name="Sahu N."/>
            <person name="Indic B."/>
            <person name="Wong-Bajracharya J."/>
            <person name="Merenyi Z."/>
            <person name="Ke H.-M."/>
            <person name="Monk M."/>
            <person name="Kocsube S."/>
            <person name="Drula E."/>
            <person name="Lipzen A."/>
            <person name="Balint B."/>
            <person name="Henrissat B."/>
            <person name="Andreopoulos B."/>
            <person name="Martin F.M."/>
            <person name="Harder C.B."/>
            <person name="Rigling D."/>
            <person name="Ford K.L."/>
            <person name="Foster G.D."/>
            <person name="Pangilinan J."/>
            <person name="Papanicolaou A."/>
            <person name="Barry K."/>
            <person name="LaButti K."/>
            <person name="Viragh M."/>
            <person name="Koriabine M."/>
            <person name="Yan M."/>
            <person name="Riley R."/>
            <person name="Champramary S."/>
            <person name="Plett K.L."/>
            <person name="Tsai I.J."/>
            <person name="Slot J."/>
            <person name="Sipos G."/>
            <person name="Plett J."/>
            <person name="Nagy L.G."/>
            <person name="Grigoriev I.V."/>
        </authorList>
    </citation>
    <scope>NUCLEOTIDE SEQUENCE</scope>
    <source>
        <strain evidence="2">CCBAS 213</strain>
    </source>
</reference>
<dbReference type="GeneID" id="85353885"/>
<proteinExistence type="predicted"/>
<organism evidence="2 3">
    <name type="scientific">Armillaria tabescens</name>
    <name type="common">Ringless honey mushroom</name>
    <name type="synonym">Agaricus tabescens</name>
    <dbReference type="NCBI Taxonomy" id="1929756"/>
    <lineage>
        <taxon>Eukaryota</taxon>
        <taxon>Fungi</taxon>
        <taxon>Dikarya</taxon>
        <taxon>Basidiomycota</taxon>
        <taxon>Agaricomycotina</taxon>
        <taxon>Agaricomycetes</taxon>
        <taxon>Agaricomycetidae</taxon>
        <taxon>Agaricales</taxon>
        <taxon>Marasmiineae</taxon>
        <taxon>Physalacriaceae</taxon>
        <taxon>Desarmillaria</taxon>
    </lineage>
</organism>
<feature type="compositionally biased region" description="Basic and acidic residues" evidence="1">
    <location>
        <begin position="24"/>
        <end position="46"/>
    </location>
</feature>
<feature type="region of interest" description="Disordered" evidence="1">
    <location>
        <begin position="257"/>
        <end position="289"/>
    </location>
</feature>
<dbReference type="EMBL" id="JAUEPS010000078">
    <property type="protein sequence ID" value="KAK0440214.1"/>
    <property type="molecule type" value="Genomic_DNA"/>
</dbReference>
<evidence type="ECO:0000313" key="2">
    <source>
        <dbReference type="EMBL" id="KAK0440214.1"/>
    </source>
</evidence>
<dbReference type="AlphaFoldDB" id="A0AA39JF68"/>
<feature type="region of interest" description="Disordered" evidence="1">
    <location>
        <begin position="1"/>
        <end position="82"/>
    </location>
</feature>
<feature type="compositionally biased region" description="Polar residues" evidence="1">
    <location>
        <begin position="1"/>
        <end position="21"/>
    </location>
</feature>
<name>A0AA39JF68_ARMTA</name>
<comment type="caution">
    <text evidence="2">The sequence shown here is derived from an EMBL/GenBank/DDBJ whole genome shotgun (WGS) entry which is preliminary data.</text>
</comment>
<dbReference type="Proteomes" id="UP001175211">
    <property type="component" value="Unassembled WGS sequence"/>
</dbReference>